<dbReference type="Pfam" id="PF13439">
    <property type="entry name" value="Glyco_transf_4"/>
    <property type="match status" value="1"/>
</dbReference>
<evidence type="ECO:0000313" key="4">
    <source>
        <dbReference type="EMBL" id="GAA1717365.1"/>
    </source>
</evidence>
<gene>
    <name evidence="4" type="ORF">GCM10009809_11670</name>
</gene>
<dbReference type="RefSeq" id="WP_344246566.1">
    <property type="nucleotide sequence ID" value="NZ_BAAAPM010000003.1"/>
</dbReference>
<evidence type="ECO:0000256" key="1">
    <source>
        <dbReference type="ARBA" id="ARBA00022676"/>
    </source>
</evidence>
<keyword evidence="5" id="KW-1185">Reference proteome</keyword>
<sequence length="405" mass="43436">MNQQTVERGALGVLSLYEGFFSGGARVLHSTVVAGLHAQGRQRHAVLSIHDEVRRESTLQRMVDDRRFRELRAAGVRITSLGRSTERDHDPERFTEAELTTAARQVAAAQVVLSLKEQPLRLLDQPGMPQRPVVACLHRSDPEHQGTGLAHLLTAAHSGRLAAVVCCATSTRDAYQAAGVPAHLLRVVPNGVDLTRFRPVTGPRRLALRGAYGLPADATVVTYAARYDAMKSPELFVAAARHLLGRDARAHVVMCGAGMTTENPLLRGDLEEAFGDRPDLLARVHPLGVRHDMERILAASDVVALTSTFGEAAPLCLIEGAMCGAVPVTTPVGDGARIIDGIGLVTTFDPAQIADAWAEAAARREELGRALVAARPRFSHVRMLSAYASVVERARRGAGLTVAAV</sequence>
<feature type="domain" description="Glycosyltransferase subfamily 4-like N-terminal" evidence="3">
    <location>
        <begin position="130"/>
        <end position="196"/>
    </location>
</feature>
<reference evidence="5" key="1">
    <citation type="journal article" date="2019" name="Int. J. Syst. Evol. Microbiol.">
        <title>The Global Catalogue of Microorganisms (GCM) 10K type strain sequencing project: providing services to taxonomists for standard genome sequencing and annotation.</title>
        <authorList>
            <consortium name="The Broad Institute Genomics Platform"/>
            <consortium name="The Broad Institute Genome Sequencing Center for Infectious Disease"/>
            <person name="Wu L."/>
            <person name="Ma J."/>
        </authorList>
    </citation>
    <scope>NUCLEOTIDE SEQUENCE [LARGE SCALE GENOMIC DNA]</scope>
    <source>
        <strain evidence="5">JCM 15589</strain>
    </source>
</reference>
<organism evidence="4 5">
    <name type="scientific">Isoptericola hypogeus</name>
    <dbReference type="NCBI Taxonomy" id="300179"/>
    <lineage>
        <taxon>Bacteria</taxon>
        <taxon>Bacillati</taxon>
        <taxon>Actinomycetota</taxon>
        <taxon>Actinomycetes</taxon>
        <taxon>Micrococcales</taxon>
        <taxon>Promicromonosporaceae</taxon>
        <taxon>Isoptericola</taxon>
    </lineage>
</organism>
<dbReference type="EMBL" id="BAAAPM010000003">
    <property type="protein sequence ID" value="GAA1717365.1"/>
    <property type="molecule type" value="Genomic_DNA"/>
</dbReference>
<dbReference type="Gene3D" id="3.40.50.2000">
    <property type="entry name" value="Glycogen Phosphorylase B"/>
    <property type="match status" value="2"/>
</dbReference>
<comment type="caution">
    <text evidence="4">The sequence shown here is derived from an EMBL/GenBank/DDBJ whole genome shotgun (WGS) entry which is preliminary data.</text>
</comment>
<proteinExistence type="predicted"/>
<dbReference type="Proteomes" id="UP001501138">
    <property type="component" value="Unassembled WGS sequence"/>
</dbReference>
<dbReference type="PANTHER" id="PTHR12526">
    <property type="entry name" value="GLYCOSYLTRANSFERASE"/>
    <property type="match status" value="1"/>
</dbReference>
<evidence type="ECO:0000256" key="2">
    <source>
        <dbReference type="ARBA" id="ARBA00022679"/>
    </source>
</evidence>
<name>A0ABP4V3V9_9MICO</name>
<keyword evidence="1" id="KW-0328">Glycosyltransferase</keyword>
<evidence type="ECO:0000313" key="5">
    <source>
        <dbReference type="Proteomes" id="UP001501138"/>
    </source>
</evidence>
<dbReference type="InterPro" id="IPR028098">
    <property type="entry name" value="Glyco_trans_4-like_N"/>
</dbReference>
<keyword evidence="2" id="KW-0808">Transferase</keyword>
<accession>A0ABP4V3V9</accession>
<protein>
    <recommendedName>
        <fullName evidence="3">Glycosyltransferase subfamily 4-like N-terminal domain-containing protein</fullName>
    </recommendedName>
</protein>
<evidence type="ECO:0000259" key="3">
    <source>
        <dbReference type="Pfam" id="PF13439"/>
    </source>
</evidence>
<dbReference type="SUPFAM" id="SSF53756">
    <property type="entry name" value="UDP-Glycosyltransferase/glycogen phosphorylase"/>
    <property type="match status" value="1"/>
</dbReference>
<dbReference type="Pfam" id="PF13692">
    <property type="entry name" value="Glyco_trans_1_4"/>
    <property type="match status" value="1"/>
</dbReference>